<dbReference type="EMBL" id="JACGCM010001747">
    <property type="protein sequence ID" value="KAF6150268.1"/>
    <property type="molecule type" value="Genomic_DNA"/>
</dbReference>
<accession>A0A7J7M673</accession>
<evidence type="ECO:0000313" key="1">
    <source>
        <dbReference type="EMBL" id="KAF6150268.1"/>
    </source>
</evidence>
<dbReference type="AlphaFoldDB" id="A0A7J7M673"/>
<organism evidence="1 2">
    <name type="scientific">Kingdonia uniflora</name>
    <dbReference type="NCBI Taxonomy" id="39325"/>
    <lineage>
        <taxon>Eukaryota</taxon>
        <taxon>Viridiplantae</taxon>
        <taxon>Streptophyta</taxon>
        <taxon>Embryophyta</taxon>
        <taxon>Tracheophyta</taxon>
        <taxon>Spermatophyta</taxon>
        <taxon>Magnoliopsida</taxon>
        <taxon>Ranunculales</taxon>
        <taxon>Circaeasteraceae</taxon>
        <taxon>Kingdonia</taxon>
    </lineage>
</organism>
<keyword evidence="2" id="KW-1185">Reference proteome</keyword>
<sequence length="126" mass="14022">MRSKQALLYTARRKGYARVENDMARSVVDDEVLQAQTSNPPGLRGQWQPPISNIRVQYPSNLDLTSVEISINSLEQSLQDEAVIEKDSIEVERSMLVSVLSLNVDCLPLCADEPSSLISFDTTEPV</sequence>
<evidence type="ECO:0000313" key="2">
    <source>
        <dbReference type="Proteomes" id="UP000541444"/>
    </source>
</evidence>
<protein>
    <submittedName>
        <fullName evidence="1">Uncharacterized protein</fullName>
    </submittedName>
</protein>
<dbReference type="Proteomes" id="UP000541444">
    <property type="component" value="Unassembled WGS sequence"/>
</dbReference>
<name>A0A7J7M673_9MAGN</name>
<proteinExistence type="predicted"/>
<gene>
    <name evidence="1" type="ORF">GIB67_033967</name>
</gene>
<comment type="caution">
    <text evidence="1">The sequence shown here is derived from an EMBL/GenBank/DDBJ whole genome shotgun (WGS) entry which is preliminary data.</text>
</comment>
<reference evidence="1 2" key="1">
    <citation type="journal article" date="2020" name="IScience">
        <title>Genome Sequencing of the Endangered Kingdonia uniflora (Circaeasteraceae, Ranunculales) Reveals Potential Mechanisms of Evolutionary Specialization.</title>
        <authorList>
            <person name="Sun Y."/>
            <person name="Deng T."/>
            <person name="Zhang A."/>
            <person name="Moore M.J."/>
            <person name="Landis J.B."/>
            <person name="Lin N."/>
            <person name="Zhang H."/>
            <person name="Zhang X."/>
            <person name="Huang J."/>
            <person name="Zhang X."/>
            <person name="Sun H."/>
            <person name="Wang H."/>
        </authorList>
    </citation>
    <scope>NUCLEOTIDE SEQUENCE [LARGE SCALE GENOMIC DNA]</scope>
    <source>
        <strain evidence="1">TB1705</strain>
        <tissue evidence="1">Leaf</tissue>
    </source>
</reference>